<dbReference type="RefSeq" id="WP_311967895.1">
    <property type="nucleotide sequence ID" value="NZ_CP134725.1"/>
</dbReference>
<proteinExistence type="predicted"/>
<gene>
    <name evidence="1" type="ORF">C7430_102396</name>
</gene>
<evidence type="ECO:0000313" key="1">
    <source>
        <dbReference type="EMBL" id="PWJ82070.1"/>
    </source>
</evidence>
<name>A0ABD6XU71_ENTAG</name>
<sequence>MPCIVVQNAARQPERATVNILIKRSRNNLYCGITFRTLTEVDAIITESKPDFSIPIPAKTFPKNHYGDNQM</sequence>
<protein>
    <submittedName>
        <fullName evidence="1">Uncharacterized protein</fullName>
    </submittedName>
</protein>
<comment type="caution">
    <text evidence="1">The sequence shown here is derived from an EMBL/GenBank/DDBJ whole genome shotgun (WGS) entry which is preliminary data.</text>
</comment>
<dbReference type="Proteomes" id="UP000245996">
    <property type="component" value="Unassembled WGS sequence"/>
</dbReference>
<accession>A0ABD6XU71</accession>
<reference evidence="1 2" key="1">
    <citation type="submission" date="2018-05" db="EMBL/GenBank/DDBJ databases">
        <title>Genomic Encyclopedia of Type Strains, Phase IV (KMG-V): Genome sequencing to study the core and pangenomes of soil and plant-associated prokaryotes.</title>
        <authorList>
            <person name="Whitman W."/>
        </authorList>
    </citation>
    <scope>NUCLEOTIDE SEQUENCE [LARGE SCALE GENOMIC DNA]</scope>
    <source>
        <strain evidence="1 2">PNG 92-11</strain>
    </source>
</reference>
<evidence type="ECO:0000313" key="2">
    <source>
        <dbReference type="Proteomes" id="UP000245996"/>
    </source>
</evidence>
<organism evidence="1 2">
    <name type="scientific">Enterobacter agglomerans</name>
    <name type="common">Erwinia herbicola</name>
    <name type="synonym">Pantoea agglomerans</name>
    <dbReference type="NCBI Taxonomy" id="549"/>
    <lineage>
        <taxon>Bacteria</taxon>
        <taxon>Pseudomonadati</taxon>
        <taxon>Pseudomonadota</taxon>
        <taxon>Gammaproteobacteria</taxon>
        <taxon>Enterobacterales</taxon>
        <taxon>Erwiniaceae</taxon>
        <taxon>Pantoea</taxon>
        <taxon>Pantoea agglomerans group</taxon>
    </lineage>
</organism>
<dbReference type="EMBL" id="QGHE01000002">
    <property type="protein sequence ID" value="PWJ82070.1"/>
    <property type="molecule type" value="Genomic_DNA"/>
</dbReference>
<dbReference type="AlphaFoldDB" id="A0ABD6XU71"/>